<evidence type="ECO:0000256" key="3">
    <source>
        <dbReference type="SAM" id="SignalP"/>
    </source>
</evidence>
<dbReference type="GO" id="GO:0003677">
    <property type="term" value="F:DNA binding"/>
    <property type="evidence" value="ECO:0007669"/>
    <property type="project" value="InterPro"/>
</dbReference>
<feature type="domain" description="HTH luxR-type" evidence="4">
    <location>
        <begin position="898"/>
        <end position="955"/>
    </location>
</feature>
<keyword evidence="2" id="KW-0472">Membrane</keyword>
<dbReference type="InterPro" id="IPR011110">
    <property type="entry name" value="Reg_prop"/>
</dbReference>
<accession>A0A3E1YDW5</accession>
<dbReference type="InterPro" id="IPR036388">
    <property type="entry name" value="WH-like_DNA-bd_sf"/>
</dbReference>
<evidence type="ECO:0000313" key="5">
    <source>
        <dbReference type="EMBL" id="RFS24722.1"/>
    </source>
</evidence>
<evidence type="ECO:0000313" key="6">
    <source>
        <dbReference type="Proteomes" id="UP000260644"/>
    </source>
</evidence>
<dbReference type="Proteomes" id="UP000260644">
    <property type="component" value="Unassembled WGS sequence"/>
</dbReference>
<dbReference type="Gene3D" id="1.10.10.10">
    <property type="entry name" value="Winged helix-like DNA-binding domain superfamily/Winged helix DNA-binding domain"/>
    <property type="match status" value="1"/>
</dbReference>
<dbReference type="GO" id="GO:0006355">
    <property type="term" value="P:regulation of DNA-templated transcription"/>
    <property type="evidence" value="ECO:0007669"/>
    <property type="project" value="InterPro"/>
</dbReference>
<evidence type="ECO:0000259" key="4">
    <source>
        <dbReference type="SMART" id="SM00421"/>
    </source>
</evidence>
<dbReference type="EMBL" id="QPMM01000002">
    <property type="protein sequence ID" value="RFS24722.1"/>
    <property type="molecule type" value="Genomic_DNA"/>
</dbReference>
<organism evidence="5 6">
    <name type="scientific">Chitinophaga silvatica</name>
    <dbReference type="NCBI Taxonomy" id="2282649"/>
    <lineage>
        <taxon>Bacteria</taxon>
        <taxon>Pseudomonadati</taxon>
        <taxon>Bacteroidota</taxon>
        <taxon>Chitinophagia</taxon>
        <taxon>Chitinophagales</taxon>
        <taxon>Chitinophagaceae</taxon>
        <taxon>Chitinophaga</taxon>
    </lineage>
</organism>
<dbReference type="SUPFAM" id="SSF63829">
    <property type="entry name" value="Calcium-dependent phosphotriesterase"/>
    <property type="match status" value="2"/>
</dbReference>
<reference evidence="5 6" key="1">
    <citation type="submission" date="2018-07" db="EMBL/GenBank/DDBJ databases">
        <title>Chitinophaga K2CV101002-2 sp. nov., isolated from a monsoon evergreen broad-leaved forest soil.</title>
        <authorList>
            <person name="Lv Y."/>
        </authorList>
    </citation>
    <scope>NUCLEOTIDE SEQUENCE [LARGE SCALE GENOMIC DNA]</scope>
    <source>
        <strain evidence="5 6">GDMCC 1.1288</strain>
    </source>
</reference>
<keyword evidence="2" id="KW-0812">Transmembrane</keyword>
<gene>
    <name evidence="5" type="ORF">DVR12_05860</name>
</gene>
<name>A0A3E1YDW5_9BACT</name>
<keyword evidence="1" id="KW-0597">Phosphoprotein</keyword>
<dbReference type="SMART" id="SM00421">
    <property type="entry name" value="HTH_LUXR"/>
    <property type="match status" value="1"/>
</dbReference>
<dbReference type="PANTHER" id="PTHR43547:SF2">
    <property type="entry name" value="HYBRID SIGNAL TRANSDUCTION HISTIDINE KINASE C"/>
    <property type="match status" value="1"/>
</dbReference>
<dbReference type="SUPFAM" id="SSF46894">
    <property type="entry name" value="C-terminal effector domain of the bipartite response regulators"/>
    <property type="match status" value="1"/>
</dbReference>
<dbReference type="InterPro" id="IPR016032">
    <property type="entry name" value="Sig_transdc_resp-reg_C-effctor"/>
</dbReference>
<dbReference type="Gene3D" id="2.130.10.10">
    <property type="entry name" value="YVTN repeat-like/Quinoprotein amine dehydrogenase"/>
    <property type="match status" value="2"/>
</dbReference>
<feature type="chain" id="PRO_5017709824" evidence="3">
    <location>
        <begin position="20"/>
        <end position="961"/>
    </location>
</feature>
<comment type="caution">
    <text evidence="5">The sequence shown here is derived from an EMBL/GenBank/DDBJ whole genome shotgun (WGS) entry which is preliminary data.</text>
</comment>
<dbReference type="InterPro" id="IPR000792">
    <property type="entry name" value="Tscrpt_reg_LuxR_C"/>
</dbReference>
<proteinExistence type="predicted"/>
<protein>
    <submittedName>
        <fullName evidence="5">Transcriptional regulator</fullName>
    </submittedName>
</protein>
<dbReference type="OrthoDB" id="9809670at2"/>
<sequence length="961" mass="109473">MKHYLLFALCFFYSWSAGGQNTIGLPQIINYSKIDYQAGTQTWDIKQDSRDILYFANNEGMLTYDGSHWKVYPLPNRTIVRALGIDSDDNIYVGGQGEIGYFSTVNGNLSYTSLKDQIPAQYNKFADIWRIEIYKGSIFFQASDRIFEYSNKRIKVYANDWQYFRLADNTLYAQDKSNGLLKMKGQEWVPVHTKPQLTNTLITGISSIGEDSVLISTQAHGIYFLYKDSIIRHQSPLSTSNANVAARINSTEMLVGTTSDGCIITDFNGNIVQQITRTEGLQNNDIISVFLDRNNNVWVGLNNGISMIAYNSAVKFITPNTKNELSGYSTRIFHNELFIATSDGAYYVPLSNNIGDLSFSKGDFSRVKNSRGEVWRLDEVNNQLLLGQHTGIAVLRDHSSIMLSDRAGAWLYKPLTSVFPATETLVGTYTGISRLSFQGGNFEPSLKADGPEESLRFLEIDNNNNIWASHPYRGVYRLQWSPNQKNITYQLYTESGLPSALSNYVFKIRNRVVFCTQKGVYEFNATTNRFEPSDFLNPIFGNMEIRFLNEDADGNIWFCSGKTIGVVSYNPPGSEQPFTITRIPELNGKILLGFENIYPFNNENVFIGSEKGIIHLNYKKYTNSKQVIKVLLGQVKAFGKSDSIIFGGYFKAKTSAGYIQDENDLLTLPSSFNSFHFEYSSPAYGLQNNIEYSYQLEGYDNKWSAWSPKPEKDYTNLPDGNYTFKVKAHDNLGHESTVVTYGFIVAPAWYKTFWAYICYFLLFGAILYLLYHWQLRNLAVQQRRFDEEQQRLKYIHQLEIEKNEKEIIKLQNDKLASEINNKNNALADASMHLVEKGDALGKVKDILANVYKKSDNPEIKDALLLLNDAEKNSDNWDKFAGHFDEINNNFLKKLKNKYPSLTHTDLKVCAYLQLQLSTKEIAQLLAISVRGVEIKRYRIRKKLQLQTEQSMSAFLNEIAGS</sequence>
<keyword evidence="2" id="KW-1133">Transmembrane helix</keyword>
<evidence type="ECO:0000256" key="2">
    <source>
        <dbReference type="SAM" id="Phobius"/>
    </source>
</evidence>
<feature type="signal peptide" evidence="3">
    <location>
        <begin position="1"/>
        <end position="19"/>
    </location>
</feature>
<dbReference type="AlphaFoldDB" id="A0A3E1YDW5"/>
<keyword evidence="6" id="KW-1185">Reference proteome</keyword>
<feature type="transmembrane region" description="Helical" evidence="2">
    <location>
        <begin position="753"/>
        <end position="773"/>
    </location>
</feature>
<dbReference type="Gene3D" id="2.60.40.10">
    <property type="entry name" value="Immunoglobulins"/>
    <property type="match status" value="1"/>
</dbReference>
<dbReference type="InterPro" id="IPR011123">
    <property type="entry name" value="Y_Y_Y"/>
</dbReference>
<evidence type="ECO:0000256" key="1">
    <source>
        <dbReference type="ARBA" id="ARBA00022553"/>
    </source>
</evidence>
<dbReference type="RefSeq" id="WP_116974577.1">
    <property type="nucleotide sequence ID" value="NZ_QPMM01000002.1"/>
</dbReference>
<dbReference type="PANTHER" id="PTHR43547">
    <property type="entry name" value="TWO-COMPONENT HISTIDINE KINASE"/>
    <property type="match status" value="1"/>
</dbReference>
<keyword evidence="3" id="KW-0732">Signal</keyword>
<dbReference type="Pfam" id="PF07495">
    <property type="entry name" value="Y_Y_Y"/>
    <property type="match status" value="1"/>
</dbReference>
<dbReference type="InterPro" id="IPR015943">
    <property type="entry name" value="WD40/YVTN_repeat-like_dom_sf"/>
</dbReference>
<dbReference type="Pfam" id="PF07494">
    <property type="entry name" value="Reg_prop"/>
    <property type="match status" value="1"/>
</dbReference>
<dbReference type="InterPro" id="IPR013783">
    <property type="entry name" value="Ig-like_fold"/>
</dbReference>
<dbReference type="GO" id="GO:0000155">
    <property type="term" value="F:phosphorelay sensor kinase activity"/>
    <property type="evidence" value="ECO:0007669"/>
    <property type="project" value="TreeGrafter"/>
</dbReference>